<dbReference type="OrthoDB" id="515971at2759"/>
<dbReference type="GO" id="GO:0060271">
    <property type="term" value="P:cilium assembly"/>
    <property type="evidence" value="ECO:0007669"/>
    <property type="project" value="TreeGrafter"/>
</dbReference>
<dbReference type="Proteomes" id="UP000654395">
    <property type="component" value="Unassembled WGS sequence"/>
</dbReference>
<evidence type="ECO:0000313" key="11">
    <source>
        <dbReference type="EMBL" id="NXX85634.1"/>
    </source>
</evidence>
<feature type="non-terminal residue" evidence="11">
    <location>
        <position position="530"/>
    </location>
</feature>
<evidence type="ECO:0000256" key="6">
    <source>
        <dbReference type="ARBA" id="ARBA00023054"/>
    </source>
</evidence>
<evidence type="ECO:0000256" key="3">
    <source>
        <dbReference type="ARBA" id="ARBA00022723"/>
    </source>
</evidence>
<dbReference type="GO" id="GO:0036064">
    <property type="term" value="C:ciliary basal body"/>
    <property type="evidence" value="ECO:0007669"/>
    <property type="project" value="TreeGrafter"/>
</dbReference>
<evidence type="ECO:0000256" key="1">
    <source>
        <dbReference type="ARBA" id="ARBA00004496"/>
    </source>
</evidence>
<evidence type="ECO:0000259" key="10">
    <source>
        <dbReference type="Pfam" id="PF25977"/>
    </source>
</evidence>
<comment type="caution">
    <text evidence="11">The sequence shown here is derived from an EMBL/GenBank/DDBJ whole genome shotgun (WGS) entry which is preliminary data.</text>
</comment>
<organism evidence="11 12">
    <name type="scientific">Urocolius indicus</name>
    <name type="common">Red-faced mousebird</name>
    <name type="synonym">Colius indicus</name>
    <dbReference type="NCBI Taxonomy" id="458196"/>
    <lineage>
        <taxon>Eukaryota</taxon>
        <taxon>Metazoa</taxon>
        <taxon>Chordata</taxon>
        <taxon>Craniata</taxon>
        <taxon>Vertebrata</taxon>
        <taxon>Euteleostomi</taxon>
        <taxon>Archelosauria</taxon>
        <taxon>Archosauria</taxon>
        <taxon>Dinosauria</taxon>
        <taxon>Saurischia</taxon>
        <taxon>Theropoda</taxon>
        <taxon>Coelurosauria</taxon>
        <taxon>Aves</taxon>
        <taxon>Neognathae</taxon>
        <taxon>Neoaves</taxon>
        <taxon>Telluraves</taxon>
        <taxon>Coraciimorphae</taxon>
        <taxon>Coliiformes</taxon>
        <taxon>Coliidae</taxon>
        <taxon>Urocolius</taxon>
    </lineage>
</organism>
<feature type="non-terminal residue" evidence="11">
    <location>
        <position position="1"/>
    </location>
</feature>
<dbReference type="PANTHER" id="PTHR21502">
    <property type="entry name" value="ZINC FINGER PROTEIN DZIP1"/>
    <property type="match status" value="1"/>
</dbReference>
<evidence type="ECO:0000259" key="9">
    <source>
        <dbReference type="Pfam" id="PF13815"/>
    </source>
</evidence>
<dbReference type="Pfam" id="PF13815">
    <property type="entry name" value="Dzip-like_N"/>
    <property type="match status" value="1"/>
</dbReference>
<evidence type="ECO:0000256" key="8">
    <source>
        <dbReference type="SAM" id="MobiDB-lite"/>
    </source>
</evidence>
<feature type="region of interest" description="Disordered" evidence="8">
    <location>
        <begin position="216"/>
        <end position="240"/>
    </location>
</feature>
<dbReference type="GO" id="GO:0008270">
    <property type="term" value="F:zinc ion binding"/>
    <property type="evidence" value="ECO:0007669"/>
    <property type="project" value="UniProtKB-KW"/>
</dbReference>
<keyword evidence="2" id="KW-0963">Cytoplasm</keyword>
<name>A0A852L9M4_UROIN</name>
<proteinExistence type="predicted"/>
<dbReference type="PANTHER" id="PTHR21502:SF8">
    <property type="entry name" value="CILIUM ASSEMBLY PROTEIN DZIP1L"/>
    <property type="match status" value="1"/>
</dbReference>
<protein>
    <submittedName>
        <fullName evidence="11">DZI1L protein</fullName>
    </submittedName>
</protein>
<dbReference type="InterPro" id="IPR032714">
    <property type="entry name" value="DZIP1_N"/>
</dbReference>
<dbReference type="Pfam" id="PF25977">
    <property type="entry name" value="DZIP1"/>
    <property type="match status" value="1"/>
</dbReference>
<evidence type="ECO:0000256" key="2">
    <source>
        <dbReference type="ARBA" id="ARBA00022490"/>
    </source>
</evidence>
<comment type="subcellular location">
    <subcellularLocation>
        <location evidence="1">Cytoplasm</location>
    </subcellularLocation>
</comment>
<keyword evidence="3" id="KW-0479">Metal-binding</keyword>
<dbReference type="GO" id="GO:0005737">
    <property type="term" value="C:cytoplasm"/>
    <property type="evidence" value="ECO:0007669"/>
    <property type="project" value="UniProtKB-SubCell"/>
</dbReference>
<keyword evidence="4" id="KW-0863">Zinc-finger</keyword>
<evidence type="ECO:0000256" key="4">
    <source>
        <dbReference type="ARBA" id="ARBA00022771"/>
    </source>
</evidence>
<dbReference type="EMBL" id="WBNH01011361">
    <property type="protein sequence ID" value="NXX85634.1"/>
    <property type="molecule type" value="Genomic_DNA"/>
</dbReference>
<keyword evidence="6 7" id="KW-0175">Coiled coil</keyword>
<evidence type="ECO:0000256" key="7">
    <source>
        <dbReference type="SAM" id="Coils"/>
    </source>
</evidence>
<reference evidence="11" key="1">
    <citation type="submission" date="2020-02" db="EMBL/GenBank/DDBJ databases">
        <title>Bird 10,000 Genomes (B10K) Project - Family phase.</title>
        <authorList>
            <person name="Zhang G."/>
        </authorList>
    </citation>
    <scope>NUCLEOTIDE SEQUENCE</scope>
    <source>
        <strain evidence="11">B10K-DU-030-59</strain>
    </source>
</reference>
<accession>A0A852L9M4</accession>
<gene>
    <name evidence="11" type="primary">Dzip1l</name>
    <name evidence="11" type="ORF">UROIND_R01215</name>
</gene>
<dbReference type="InterPro" id="IPR051241">
    <property type="entry name" value="DZIP_RILPL"/>
</dbReference>
<sequence length="530" mass="59850">PVPGAVRMLGASPGLPIPVDIPPFHFQPRRVAADWRRFAAVDVERVAREVDVAVLQEHITNVTFCDLAGERCPYCRQPADPILLKVLRMAQLSIEYLLHCQESLGTSLALHAQRLGAAQAELARTQERAAEQEAQLRGAKEESRGWKKLIATQQLLLQAGPPARCKVRAHSLADGASVLLSSAERWKGKEVERMEAQVEELTARLRETRRQLQAEREAEKLHREQEAERARQREEESRRHLEKWKDEERMKLHEELDGLRKLFLTAFKDVAHRSSAMEEKLQELQAREVVMSNLGTLCDDDRQEPGWWAARQAELRGEQGRTAVQVSSVVPLSSPCHSSCVWMEMDPHPGTSVCICFVSVCAQLRLMQQWAPAGGEHMQLPGQVCSLEGIPLMNKTNQRAALLVKGRGGSKPIVTTFREATLGRRHRLLEALQRNPNLLKQIRPILEEMLEEKLESMGVKRAAKGISMRTYKRLQAVLRLQQQRKTQKLPSLLHLRAELVRAMLGKVRQRMKPSTALPPQLSIIPGEAVT</sequence>
<feature type="domain" description="Cilium assembly protein DZIP1 N-terminal" evidence="9">
    <location>
        <begin position="24"/>
        <end position="144"/>
    </location>
</feature>
<feature type="region of interest" description="Disordered" evidence="8">
    <location>
        <begin position="511"/>
        <end position="530"/>
    </location>
</feature>
<evidence type="ECO:0000313" key="12">
    <source>
        <dbReference type="Proteomes" id="UP000654395"/>
    </source>
</evidence>
<feature type="domain" description="Cilium assembly protein DZIP1" evidence="10">
    <location>
        <begin position="438"/>
        <end position="512"/>
    </location>
</feature>
<dbReference type="AlphaFoldDB" id="A0A852L9M4"/>
<dbReference type="InterPro" id="IPR058883">
    <property type="entry name" value="DZIP1_dom"/>
</dbReference>
<keyword evidence="5" id="KW-0862">Zinc</keyword>
<feature type="coiled-coil region" evidence="7">
    <location>
        <begin position="108"/>
        <end position="142"/>
    </location>
</feature>
<evidence type="ECO:0000256" key="5">
    <source>
        <dbReference type="ARBA" id="ARBA00022833"/>
    </source>
</evidence>
<keyword evidence="12" id="KW-1185">Reference proteome</keyword>